<gene>
    <name evidence="6" type="ORF">QJ522_00215</name>
</gene>
<dbReference type="GO" id="GO:0016987">
    <property type="term" value="F:sigma factor activity"/>
    <property type="evidence" value="ECO:0007669"/>
    <property type="project" value="UniProtKB-KW"/>
</dbReference>
<reference evidence="6" key="1">
    <citation type="submission" date="2023-05" db="EMBL/GenBank/DDBJ databases">
        <title>Anaerotaeda fermentans gen. nov., sp. nov., a novel anaerobic planctomycete of the new family within the order Sedimentisphaerales isolated from Taman Peninsula, Russia.</title>
        <authorList>
            <person name="Khomyakova M.A."/>
            <person name="Merkel A.Y."/>
            <person name="Slobodkin A.I."/>
        </authorList>
    </citation>
    <scope>NUCLEOTIDE SEQUENCE</scope>
    <source>
        <strain evidence="6">M17dextr</strain>
    </source>
</reference>
<dbReference type="InterPro" id="IPR013324">
    <property type="entry name" value="RNA_pol_sigma_r3/r4-like"/>
</dbReference>
<accession>A0AAW6TPH6</accession>
<dbReference type="InterPro" id="IPR013325">
    <property type="entry name" value="RNA_pol_sigma_r2"/>
</dbReference>
<dbReference type="EMBL" id="JASCXX010000001">
    <property type="protein sequence ID" value="MDI6447450.1"/>
    <property type="molecule type" value="Genomic_DNA"/>
</dbReference>
<evidence type="ECO:0000256" key="2">
    <source>
        <dbReference type="ARBA" id="ARBA00023015"/>
    </source>
</evidence>
<dbReference type="Pfam" id="PF04542">
    <property type="entry name" value="Sigma70_r2"/>
    <property type="match status" value="1"/>
</dbReference>
<name>A0AAW6TPH6_9BACT</name>
<dbReference type="SUPFAM" id="SSF88659">
    <property type="entry name" value="Sigma3 and sigma4 domains of RNA polymerase sigma factors"/>
    <property type="match status" value="1"/>
</dbReference>
<dbReference type="InterPro" id="IPR039425">
    <property type="entry name" value="RNA_pol_sigma-70-like"/>
</dbReference>
<evidence type="ECO:0000256" key="3">
    <source>
        <dbReference type="ARBA" id="ARBA00023082"/>
    </source>
</evidence>
<evidence type="ECO:0000259" key="5">
    <source>
        <dbReference type="Pfam" id="PF04542"/>
    </source>
</evidence>
<comment type="caution">
    <text evidence="6">The sequence shown here is derived from an EMBL/GenBank/DDBJ whole genome shotgun (WGS) entry which is preliminary data.</text>
</comment>
<feature type="domain" description="RNA polymerase sigma-70 region 2" evidence="5">
    <location>
        <begin position="27"/>
        <end position="92"/>
    </location>
</feature>
<evidence type="ECO:0000313" key="6">
    <source>
        <dbReference type="EMBL" id="MDI6447450.1"/>
    </source>
</evidence>
<dbReference type="PANTHER" id="PTHR43133:SF51">
    <property type="entry name" value="RNA POLYMERASE SIGMA FACTOR"/>
    <property type="match status" value="1"/>
</dbReference>
<proteinExistence type="inferred from homology"/>
<organism evidence="6 7">
    <name type="scientific">Anaerobaca lacustris</name>
    <dbReference type="NCBI Taxonomy" id="3044600"/>
    <lineage>
        <taxon>Bacteria</taxon>
        <taxon>Pseudomonadati</taxon>
        <taxon>Planctomycetota</taxon>
        <taxon>Phycisphaerae</taxon>
        <taxon>Sedimentisphaerales</taxon>
        <taxon>Anaerobacaceae</taxon>
        <taxon>Anaerobaca</taxon>
    </lineage>
</organism>
<dbReference type="SUPFAM" id="SSF88946">
    <property type="entry name" value="Sigma2 domain of RNA polymerase sigma factors"/>
    <property type="match status" value="1"/>
</dbReference>
<dbReference type="Gene3D" id="1.10.1740.10">
    <property type="match status" value="1"/>
</dbReference>
<dbReference type="NCBIfam" id="TIGR02937">
    <property type="entry name" value="sigma70-ECF"/>
    <property type="match status" value="1"/>
</dbReference>
<keyword evidence="3" id="KW-0731">Sigma factor</keyword>
<comment type="similarity">
    <text evidence="1">Belongs to the sigma-70 factor family. ECF subfamily.</text>
</comment>
<evidence type="ECO:0000313" key="7">
    <source>
        <dbReference type="Proteomes" id="UP001431776"/>
    </source>
</evidence>
<dbReference type="AlphaFoldDB" id="A0AAW6TPH6"/>
<sequence length="301" mass="35006">MDKVSKPEQYFLDRIRQGDQHAWSDFIGRYRGRLLRFARAKLPQSADAEDVVQDAFIAFLRSLERFRGECDLETYLFSLIRRKIIDSYRRRDARKVCLIQDAYEPATDDGSSDAFEQVASPAQTASWYARADEQYDLQKTVLAEALEELVDGFKKALRFRDLQIIELLLYCQLPNKRVAETMNVDEKTVALVKHRSLKQVRRFIEGKRIAAGPASEEFEGLLTDIWEYHRFSCPKRSTIGGFLLRTLADDWQRYVDFHLNVLGCRFCRANLEDLECESTEHAQQLQARIMESTVGFLSRPL</sequence>
<dbReference type="InterPro" id="IPR014284">
    <property type="entry name" value="RNA_pol_sigma-70_dom"/>
</dbReference>
<dbReference type="RefSeq" id="WP_349242860.1">
    <property type="nucleotide sequence ID" value="NZ_JASCXX010000001.1"/>
</dbReference>
<dbReference type="GO" id="GO:0006352">
    <property type="term" value="P:DNA-templated transcription initiation"/>
    <property type="evidence" value="ECO:0007669"/>
    <property type="project" value="InterPro"/>
</dbReference>
<keyword evidence="4" id="KW-0804">Transcription</keyword>
<keyword evidence="7" id="KW-1185">Reference proteome</keyword>
<dbReference type="InterPro" id="IPR007627">
    <property type="entry name" value="RNA_pol_sigma70_r2"/>
</dbReference>
<dbReference type="Proteomes" id="UP001431776">
    <property type="component" value="Unassembled WGS sequence"/>
</dbReference>
<dbReference type="PANTHER" id="PTHR43133">
    <property type="entry name" value="RNA POLYMERASE ECF-TYPE SIGMA FACTO"/>
    <property type="match status" value="1"/>
</dbReference>
<evidence type="ECO:0000256" key="1">
    <source>
        <dbReference type="ARBA" id="ARBA00010641"/>
    </source>
</evidence>
<keyword evidence="2" id="KW-0805">Transcription regulation</keyword>
<protein>
    <submittedName>
        <fullName evidence="6">Sigma-70 family RNA polymerase sigma factor</fullName>
    </submittedName>
</protein>
<evidence type="ECO:0000256" key="4">
    <source>
        <dbReference type="ARBA" id="ARBA00023163"/>
    </source>
</evidence>